<organism evidence="2 3">
    <name type="scientific">Escherichia coli</name>
    <dbReference type="NCBI Taxonomy" id="562"/>
    <lineage>
        <taxon>Bacteria</taxon>
        <taxon>Pseudomonadati</taxon>
        <taxon>Pseudomonadota</taxon>
        <taxon>Gammaproteobacteria</taxon>
        <taxon>Enterobacterales</taxon>
        <taxon>Enterobacteriaceae</taxon>
        <taxon>Escherichia</taxon>
    </lineage>
</organism>
<evidence type="ECO:0000313" key="3">
    <source>
        <dbReference type="Proteomes" id="UP000441160"/>
    </source>
</evidence>
<comment type="caution">
    <text evidence="2">The sequence shown here is derived from an EMBL/GenBank/DDBJ whole genome shotgun (WGS) entry which is preliminary data.</text>
</comment>
<sequence>MNKIVCNRINNLPSVNTLDEFFSSSWDVSFHFGLPLATNPSECHFIKTIPLVPDEFKKNTLAIMIPHVWSQSNVWNKIHTSRFQPIALNKLHNAHIFGGRIENRDSIYHDNGQLLLTGNYSILNSSLGVLDGSNTLPRNLVDYEDGKYYYSNETSVPPIILHGDYYFIGSIHHHFGHFLVEGLSRLWAIKYIPEEIKKNLKYIIYEDSIKPYALNLLNKFGINQDNIVFAPKHAILEKVFVPDISYKTHHWGSQHQAEVYEKLRNQVASDNDIKSYVYLSRSNVPDRPLSNEKELESRLKNLGFEIVSPELLDIDAQLAVIKNAQIIVGPVGSQLYLSAFSESSTNVVVCAPSNFYLPDDLLIASMKGLNLSVLLGSAIDFAKPKRHRAWEINIEELCEFIQSLIHSKNRHSY</sequence>
<evidence type="ECO:0000313" key="2">
    <source>
        <dbReference type="EMBL" id="MWU33226.1"/>
    </source>
</evidence>
<gene>
    <name evidence="2" type="ORF">GP944_21190</name>
</gene>
<protein>
    <submittedName>
        <fullName evidence="2">DUF563 domain-containing protein</fullName>
    </submittedName>
</protein>
<dbReference type="GO" id="GO:0016757">
    <property type="term" value="F:glycosyltransferase activity"/>
    <property type="evidence" value="ECO:0007669"/>
    <property type="project" value="InterPro"/>
</dbReference>
<dbReference type="EMBL" id="WTRX01000050">
    <property type="protein sequence ID" value="MWU33226.1"/>
    <property type="molecule type" value="Genomic_DNA"/>
</dbReference>
<reference evidence="2 3" key="1">
    <citation type="submission" date="2019-12" db="EMBL/GenBank/DDBJ databases">
        <title>Enteriobacteria Tanzani isolates_8377-8380.</title>
        <authorList>
            <person name="Subbiah M."/>
            <person name="Call D."/>
        </authorList>
    </citation>
    <scope>NUCLEOTIDE SEQUENCE [LARGE SCALE GENOMIC DNA]</scope>
    <source>
        <strain evidence="2 3">8378wB3</strain>
    </source>
</reference>
<accession>A0AAW9X4N4</accession>
<dbReference type="InterPro" id="IPR049625">
    <property type="entry name" value="Glyco_transf_61_cat"/>
</dbReference>
<dbReference type="Pfam" id="PF04577">
    <property type="entry name" value="Glyco_transf_61"/>
    <property type="match status" value="1"/>
</dbReference>
<name>A0AAW9X4N4_ECOLX</name>
<proteinExistence type="predicted"/>
<dbReference type="Proteomes" id="UP000441160">
    <property type="component" value="Unassembled WGS sequence"/>
</dbReference>
<dbReference type="RefSeq" id="WP_032175622.1">
    <property type="nucleotide sequence ID" value="NZ_CAJSGG010000056.1"/>
</dbReference>
<dbReference type="AlphaFoldDB" id="A0AAW9X4N4"/>
<feature type="domain" description="Glycosyltransferase 61 catalytic" evidence="1">
    <location>
        <begin position="175"/>
        <end position="348"/>
    </location>
</feature>
<evidence type="ECO:0000259" key="1">
    <source>
        <dbReference type="Pfam" id="PF04577"/>
    </source>
</evidence>